<keyword evidence="5 7" id="KW-1133">Transmembrane helix</keyword>
<feature type="transmembrane region" description="Helical" evidence="7">
    <location>
        <begin position="264"/>
        <end position="285"/>
    </location>
</feature>
<evidence type="ECO:0000259" key="8">
    <source>
        <dbReference type="PROSITE" id="PS50928"/>
    </source>
</evidence>
<dbReference type="PANTHER" id="PTHR43227:SF11">
    <property type="entry name" value="BLL4140 PROTEIN"/>
    <property type="match status" value="1"/>
</dbReference>
<dbReference type="InterPro" id="IPR000515">
    <property type="entry name" value="MetI-like"/>
</dbReference>
<accession>A0ABT2UD61</accession>
<dbReference type="Gene3D" id="1.10.3720.10">
    <property type="entry name" value="MetI-like"/>
    <property type="match status" value="1"/>
</dbReference>
<organism evidence="9 10">
    <name type="scientific">Paenibacillus baimaensis</name>
    <dbReference type="NCBI Taxonomy" id="2982185"/>
    <lineage>
        <taxon>Bacteria</taxon>
        <taxon>Bacillati</taxon>
        <taxon>Bacillota</taxon>
        <taxon>Bacilli</taxon>
        <taxon>Bacillales</taxon>
        <taxon>Paenibacillaceae</taxon>
        <taxon>Paenibacillus</taxon>
    </lineage>
</organism>
<feature type="transmembrane region" description="Helical" evidence="7">
    <location>
        <begin position="209"/>
        <end position="232"/>
    </location>
</feature>
<keyword evidence="2 7" id="KW-0813">Transport</keyword>
<comment type="subcellular location">
    <subcellularLocation>
        <location evidence="1 7">Cell membrane</location>
        <topology evidence="1 7">Multi-pass membrane protein</topology>
    </subcellularLocation>
</comment>
<evidence type="ECO:0000313" key="9">
    <source>
        <dbReference type="EMBL" id="MCU6792535.1"/>
    </source>
</evidence>
<keyword evidence="3" id="KW-1003">Cell membrane</keyword>
<keyword evidence="6 7" id="KW-0472">Membrane</keyword>
<dbReference type="EMBL" id="JAOQIO010000024">
    <property type="protein sequence ID" value="MCU6792535.1"/>
    <property type="molecule type" value="Genomic_DNA"/>
</dbReference>
<protein>
    <submittedName>
        <fullName evidence="9">ABC transporter permease subunit</fullName>
    </submittedName>
</protein>
<comment type="caution">
    <text evidence="9">The sequence shown here is derived from an EMBL/GenBank/DDBJ whole genome shotgun (WGS) entry which is preliminary data.</text>
</comment>
<gene>
    <name evidence="9" type="ORF">OB236_10380</name>
</gene>
<dbReference type="InterPro" id="IPR035906">
    <property type="entry name" value="MetI-like_sf"/>
</dbReference>
<evidence type="ECO:0000256" key="2">
    <source>
        <dbReference type="ARBA" id="ARBA00022448"/>
    </source>
</evidence>
<evidence type="ECO:0000256" key="1">
    <source>
        <dbReference type="ARBA" id="ARBA00004651"/>
    </source>
</evidence>
<feature type="transmembrane region" description="Helical" evidence="7">
    <location>
        <begin position="116"/>
        <end position="141"/>
    </location>
</feature>
<evidence type="ECO:0000256" key="7">
    <source>
        <dbReference type="RuleBase" id="RU363032"/>
    </source>
</evidence>
<dbReference type="PANTHER" id="PTHR43227">
    <property type="entry name" value="BLL4140 PROTEIN"/>
    <property type="match status" value="1"/>
</dbReference>
<evidence type="ECO:0000313" key="10">
    <source>
        <dbReference type="Proteomes" id="UP001652445"/>
    </source>
</evidence>
<feature type="transmembrane region" description="Helical" evidence="7">
    <location>
        <begin position="12"/>
        <end position="37"/>
    </location>
</feature>
<evidence type="ECO:0000256" key="5">
    <source>
        <dbReference type="ARBA" id="ARBA00022989"/>
    </source>
</evidence>
<dbReference type="CDD" id="cd06261">
    <property type="entry name" value="TM_PBP2"/>
    <property type="match status" value="1"/>
</dbReference>
<dbReference type="InterPro" id="IPR050809">
    <property type="entry name" value="UgpAE/MalFG_permease"/>
</dbReference>
<proteinExistence type="inferred from homology"/>
<keyword evidence="10" id="KW-1185">Reference proteome</keyword>
<dbReference type="Proteomes" id="UP001652445">
    <property type="component" value="Unassembled WGS sequence"/>
</dbReference>
<feature type="domain" description="ABC transmembrane type-1" evidence="8">
    <location>
        <begin position="70"/>
        <end position="285"/>
    </location>
</feature>
<comment type="similarity">
    <text evidence="7">Belongs to the binding-protein-dependent transport system permease family.</text>
</comment>
<evidence type="ECO:0000256" key="6">
    <source>
        <dbReference type="ARBA" id="ARBA00023136"/>
    </source>
</evidence>
<dbReference type="PROSITE" id="PS50928">
    <property type="entry name" value="ABC_TM1"/>
    <property type="match status" value="1"/>
</dbReference>
<keyword evidence="4 7" id="KW-0812">Transmembrane</keyword>
<feature type="transmembrane region" description="Helical" evidence="7">
    <location>
        <begin position="161"/>
        <end position="181"/>
    </location>
</feature>
<feature type="transmembrane region" description="Helical" evidence="7">
    <location>
        <begin position="76"/>
        <end position="95"/>
    </location>
</feature>
<dbReference type="RefSeq" id="WP_262683923.1">
    <property type="nucleotide sequence ID" value="NZ_JAOQIO010000024.1"/>
</dbReference>
<reference evidence="9 10" key="1">
    <citation type="submission" date="2022-09" db="EMBL/GenBank/DDBJ databases">
        <authorList>
            <person name="Han X.L."/>
            <person name="Wang Q."/>
            <person name="Lu T."/>
        </authorList>
    </citation>
    <scope>NUCLEOTIDE SEQUENCE [LARGE SCALE GENOMIC DNA]</scope>
    <source>
        <strain evidence="9 10">WQ 127069</strain>
    </source>
</reference>
<name>A0ABT2UD61_9BACL</name>
<dbReference type="SUPFAM" id="SSF161098">
    <property type="entry name" value="MetI-like"/>
    <property type="match status" value="1"/>
</dbReference>
<evidence type="ECO:0000256" key="4">
    <source>
        <dbReference type="ARBA" id="ARBA00022692"/>
    </source>
</evidence>
<sequence length="298" mass="33572">MASKIWRNYQLYLFLLPTLIYFFIFSYIPMYGVTIAFKEFKPHLGILGSPWVGFEHFERFFRSDQFWSLIQNTLGLSIYQLAAGFPLPIILAILLNYAKFHRLKKTVQTMTYVPHFISTVVLVGMMSVLLSPQLGIVNVIIKSLGSDPVLFMADEDWFRSVYVWSGVWQNAGWGTIIYLAALAGIDPGLHEAAIVDGASKLRRIWHVDLPGIAPTIMILLILNMGSIMAVGFEKTFLMQNALNLATSEVISTYVYKVGLLSSQYSFAATVGLFNSVINFMLLIIVNRTAKAFGQNSLW</sequence>
<dbReference type="Pfam" id="PF00528">
    <property type="entry name" value="BPD_transp_1"/>
    <property type="match status" value="1"/>
</dbReference>
<evidence type="ECO:0000256" key="3">
    <source>
        <dbReference type="ARBA" id="ARBA00022475"/>
    </source>
</evidence>